<gene>
    <name evidence="2" type="ORF">DP939_42220</name>
</gene>
<dbReference type="OrthoDB" id="3354527at2"/>
<keyword evidence="1" id="KW-1133">Transmembrane helix</keyword>
<dbReference type="InterPro" id="IPR024414">
    <property type="entry name" value="Uncharacterised_PrgI"/>
</dbReference>
<accession>A0A366LL66</accession>
<reference evidence="2 3" key="1">
    <citation type="submission" date="2018-06" db="EMBL/GenBank/DDBJ databases">
        <title>Sphaerisporangium craniellae sp. nov., isolated from a marine sponge in the South China Sea.</title>
        <authorList>
            <person name="Li L."/>
        </authorList>
    </citation>
    <scope>NUCLEOTIDE SEQUENCE [LARGE SCALE GENOMIC DNA]</scope>
    <source>
        <strain evidence="2 3">LHW63015</strain>
    </source>
</reference>
<evidence type="ECO:0000313" key="2">
    <source>
        <dbReference type="EMBL" id="RBQ14169.1"/>
    </source>
</evidence>
<evidence type="ECO:0000256" key="1">
    <source>
        <dbReference type="SAM" id="Phobius"/>
    </source>
</evidence>
<dbReference type="Proteomes" id="UP000253303">
    <property type="component" value="Unassembled WGS sequence"/>
</dbReference>
<dbReference type="AlphaFoldDB" id="A0A366LL66"/>
<protein>
    <submittedName>
        <fullName evidence="2">PrgI family protein</fullName>
    </submittedName>
</protein>
<evidence type="ECO:0000313" key="3">
    <source>
        <dbReference type="Proteomes" id="UP000253303"/>
    </source>
</evidence>
<name>A0A366LL66_9ACTN</name>
<dbReference type="EMBL" id="QMEY01000037">
    <property type="protein sequence ID" value="RBQ14169.1"/>
    <property type="molecule type" value="Genomic_DNA"/>
</dbReference>
<dbReference type="RefSeq" id="WP_113986456.1">
    <property type="nucleotide sequence ID" value="NZ_QMEY01000037.1"/>
</dbReference>
<comment type="caution">
    <text evidence="2">The sequence shown here is derived from an EMBL/GenBank/DDBJ whole genome shotgun (WGS) entry which is preliminary data.</text>
</comment>
<keyword evidence="3" id="KW-1185">Reference proteome</keyword>
<dbReference type="Pfam" id="PF12666">
    <property type="entry name" value="PrgI"/>
    <property type="match status" value="1"/>
</dbReference>
<sequence>MSWLPPIRIPADVDQEDKIVSGLTARQLAILGIATAVLSLTHMAIGDRIPPAAFAAIAAPIAIGAVVLALARRDGITLDRYLLAALRHHRSPKLLISGDTPAPLRLPVHTVTADGLIDMGPDGVAAVAEVSTVSFALSTPDEQDALVAVFGRWLNSLSGPAQILVRATPMDMTHTISALHDSAPHLPHPALSAAAHEHADFLADLGQRHDLLRRQVLLIIREPAADNAPDAAAARTLRRLEEAARLLSACGLAVRPLDHHAASALLTSCYDPAAPARPTGEFAGPGEVITKGERQ</sequence>
<keyword evidence="1" id="KW-0472">Membrane</keyword>
<feature type="transmembrane region" description="Helical" evidence="1">
    <location>
        <begin position="28"/>
        <end position="46"/>
    </location>
</feature>
<organism evidence="2 3">
    <name type="scientific">Spongiactinospora rosea</name>
    <dbReference type="NCBI Taxonomy" id="2248750"/>
    <lineage>
        <taxon>Bacteria</taxon>
        <taxon>Bacillati</taxon>
        <taxon>Actinomycetota</taxon>
        <taxon>Actinomycetes</taxon>
        <taxon>Streptosporangiales</taxon>
        <taxon>Streptosporangiaceae</taxon>
        <taxon>Spongiactinospora</taxon>
    </lineage>
</organism>
<keyword evidence="1" id="KW-0812">Transmembrane</keyword>
<feature type="transmembrane region" description="Helical" evidence="1">
    <location>
        <begin position="52"/>
        <end position="71"/>
    </location>
</feature>
<proteinExistence type="predicted"/>